<feature type="domain" description="Flagellar basal-body/hook protein C-terminal" evidence="4">
    <location>
        <begin position="224"/>
        <end position="268"/>
    </location>
</feature>
<evidence type="ECO:0000259" key="5">
    <source>
        <dbReference type="Pfam" id="PF22692"/>
    </source>
</evidence>
<dbReference type="Pfam" id="PF00460">
    <property type="entry name" value="Flg_bb_rod"/>
    <property type="match status" value="1"/>
</dbReference>
<organism evidence="6 7">
    <name type="scientific">Pontibacillus halophilus JSM 076056 = DSM 19796</name>
    <dbReference type="NCBI Taxonomy" id="1385510"/>
    <lineage>
        <taxon>Bacteria</taxon>
        <taxon>Bacillati</taxon>
        <taxon>Bacillota</taxon>
        <taxon>Bacilli</taxon>
        <taxon>Bacillales</taxon>
        <taxon>Bacillaceae</taxon>
        <taxon>Pontibacillus</taxon>
    </lineage>
</organism>
<dbReference type="Pfam" id="PF06429">
    <property type="entry name" value="Flg_bbr_C"/>
    <property type="match status" value="1"/>
</dbReference>
<dbReference type="InterPro" id="IPR010930">
    <property type="entry name" value="Flg_bb/hook_C_dom"/>
</dbReference>
<feature type="domain" description="Flagellar basal body rod protein N-terminal" evidence="3">
    <location>
        <begin position="6"/>
        <end position="35"/>
    </location>
</feature>
<reference evidence="6 7" key="1">
    <citation type="submission" date="2013-08" db="EMBL/GenBank/DDBJ databases">
        <authorList>
            <person name="Huang J."/>
            <person name="Wang G."/>
        </authorList>
    </citation>
    <scope>NUCLEOTIDE SEQUENCE [LARGE SCALE GENOMIC DNA]</scope>
    <source>
        <strain evidence="6 7">JSM 076056</strain>
    </source>
</reference>
<comment type="similarity">
    <text evidence="1 2">Belongs to the flagella basal body rod proteins family.</text>
</comment>
<comment type="caution">
    <text evidence="6">The sequence shown here is derived from an EMBL/GenBank/DDBJ whole genome shotgun (WGS) entry which is preliminary data.</text>
</comment>
<evidence type="ECO:0000256" key="1">
    <source>
        <dbReference type="ARBA" id="ARBA00009677"/>
    </source>
</evidence>
<evidence type="ECO:0000259" key="4">
    <source>
        <dbReference type="Pfam" id="PF06429"/>
    </source>
</evidence>
<name>A0A0A5IDI2_9BACI</name>
<sequence>MFKGYYTAVSGMTTQQRRQEALSNNVANATTPGYKADEGTIRSFPEMLIQQTGRKHIPGTNLSIPKEANVGTLNSGVYMQETIPNFTQGSIQETGISTDVALIDGNYPDENGSVFFTVQSEDGVRYTRNGNFTVDGQGNLVTHLGQAVLDEENNPIQTGGLDYTLTKDGQLQLENGETVLLGVSYVADVNQLVKEGSDLLVLDEAGDGQAVDARGEAGVTFSTQQGVLEGSTVDMGQTMTEMNSAYRLFELNQKVLQAYDQNMQKTVNDIAKL</sequence>
<gene>
    <name evidence="6" type="ORF">N781_01535</name>
</gene>
<keyword evidence="6" id="KW-0282">Flagellum</keyword>
<dbReference type="InterPro" id="IPR037925">
    <property type="entry name" value="FlgE/F/G-like"/>
</dbReference>
<keyword evidence="7" id="KW-1185">Reference proteome</keyword>
<dbReference type="OrthoDB" id="9800375at2"/>
<evidence type="ECO:0000256" key="2">
    <source>
        <dbReference type="RuleBase" id="RU362116"/>
    </source>
</evidence>
<dbReference type="SUPFAM" id="SSF117143">
    <property type="entry name" value="Flagellar hook protein flgE"/>
    <property type="match status" value="1"/>
</dbReference>
<dbReference type="GO" id="GO:0009425">
    <property type="term" value="C:bacterial-type flagellum basal body"/>
    <property type="evidence" value="ECO:0007669"/>
    <property type="project" value="UniProtKB-SubCell"/>
</dbReference>
<dbReference type="STRING" id="1385510.GCA_000425205_00172"/>
<dbReference type="PANTHER" id="PTHR30435">
    <property type="entry name" value="FLAGELLAR PROTEIN"/>
    <property type="match status" value="1"/>
</dbReference>
<dbReference type="Pfam" id="PF22692">
    <property type="entry name" value="LlgE_F_G_D1"/>
    <property type="match status" value="1"/>
</dbReference>
<evidence type="ECO:0000313" key="6">
    <source>
        <dbReference type="EMBL" id="KGX93902.1"/>
    </source>
</evidence>
<accession>A0A0A5IDI2</accession>
<keyword evidence="6" id="KW-0969">Cilium</keyword>
<dbReference type="EMBL" id="AVPE01000001">
    <property type="protein sequence ID" value="KGX93902.1"/>
    <property type="molecule type" value="Genomic_DNA"/>
</dbReference>
<dbReference type="InterPro" id="IPR053967">
    <property type="entry name" value="LlgE_F_G-like_D1"/>
</dbReference>
<dbReference type="eggNOG" id="COG4786">
    <property type="taxonomic scope" value="Bacteria"/>
</dbReference>
<dbReference type="PANTHER" id="PTHR30435:SF19">
    <property type="entry name" value="FLAGELLAR BASAL-BODY ROD PROTEIN FLGG"/>
    <property type="match status" value="1"/>
</dbReference>
<proteinExistence type="inferred from homology"/>
<keyword evidence="6" id="KW-0966">Cell projection</keyword>
<evidence type="ECO:0000313" key="7">
    <source>
        <dbReference type="Proteomes" id="UP000030528"/>
    </source>
</evidence>
<comment type="subcellular location">
    <subcellularLocation>
        <location evidence="2">Bacterial flagellum basal body</location>
    </subcellularLocation>
</comment>
<dbReference type="NCBIfam" id="TIGR03506">
    <property type="entry name" value="FlgEFG_subfam"/>
    <property type="match status" value="1"/>
</dbReference>
<keyword evidence="2" id="KW-0975">Bacterial flagellum</keyword>
<dbReference type="Proteomes" id="UP000030528">
    <property type="component" value="Unassembled WGS sequence"/>
</dbReference>
<protein>
    <submittedName>
        <fullName evidence="6">Flagellar basal body rod protein subunit C</fullName>
    </submittedName>
</protein>
<evidence type="ECO:0000259" key="3">
    <source>
        <dbReference type="Pfam" id="PF00460"/>
    </source>
</evidence>
<dbReference type="GO" id="GO:0071978">
    <property type="term" value="P:bacterial-type flagellum-dependent swarming motility"/>
    <property type="evidence" value="ECO:0007669"/>
    <property type="project" value="TreeGrafter"/>
</dbReference>
<dbReference type="InterPro" id="IPR020013">
    <property type="entry name" value="Flagellar_FlgE/F/G"/>
</dbReference>
<dbReference type="InterPro" id="IPR001444">
    <property type="entry name" value="Flag_bb_rod_N"/>
</dbReference>
<feature type="domain" description="Flagellar hook protein FlgE/F/G-like D1" evidence="5">
    <location>
        <begin position="111"/>
        <end position="171"/>
    </location>
</feature>
<dbReference type="RefSeq" id="WP_026798993.1">
    <property type="nucleotide sequence ID" value="NZ_AULI01000001.1"/>
</dbReference>
<dbReference type="AlphaFoldDB" id="A0A0A5IDI2"/>